<keyword evidence="3" id="KW-1185">Reference proteome</keyword>
<dbReference type="PROSITE" id="PS50297">
    <property type="entry name" value="ANK_REP_REGION"/>
    <property type="match status" value="1"/>
</dbReference>
<dbReference type="PROSITE" id="PS50088">
    <property type="entry name" value="ANK_REPEAT"/>
    <property type="match status" value="1"/>
</dbReference>
<dbReference type="SMART" id="SM00248">
    <property type="entry name" value="ANK"/>
    <property type="match status" value="1"/>
</dbReference>
<keyword evidence="1" id="KW-0040">ANK repeat</keyword>
<gene>
    <name evidence="2" type="ORF">NW762_007186</name>
</gene>
<comment type="caution">
    <text evidence="2">The sequence shown here is derived from an EMBL/GenBank/DDBJ whole genome shotgun (WGS) entry which is preliminary data.</text>
</comment>
<feature type="repeat" description="ANK" evidence="1">
    <location>
        <begin position="385"/>
        <end position="417"/>
    </location>
</feature>
<reference evidence="2" key="1">
    <citation type="submission" date="2022-09" db="EMBL/GenBank/DDBJ databases">
        <title>Fusarium specimens isolated from Avocado Roots.</title>
        <authorList>
            <person name="Stajich J."/>
            <person name="Roper C."/>
            <person name="Heimlech-Rivalta G."/>
        </authorList>
    </citation>
    <scope>NUCLEOTIDE SEQUENCE</scope>
    <source>
        <strain evidence="2">CF00136</strain>
    </source>
</reference>
<dbReference type="Proteomes" id="UP001152049">
    <property type="component" value="Unassembled WGS sequence"/>
</dbReference>
<protein>
    <recommendedName>
        <fullName evidence="4">Ankyrin repeat protein</fullName>
    </recommendedName>
</protein>
<dbReference type="Gene3D" id="1.25.40.20">
    <property type="entry name" value="Ankyrin repeat-containing domain"/>
    <property type="match status" value="1"/>
</dbReference>
<evidence type="ECO:0000313" key="2">
    <source>
        <dbReference type="EMBL" id="KAJ4260446.1"/>
    </source>
</evidence>
<dbReference type="InterPro" id="IPR002110">
    <property type="entry name" value="Ankyrin_rpt"/>
</dbReference>
<evidence type="ECO:0000256" key="1">
    <source>
        <dbReference type="PROSITE-ProRule" id="PRU00023"/>
    </source>
</evidence>
<dbReference type="Pfam" id="PF00023">
    <property type="entry name" value="Ank"/>
    <property type="match status" value="1"/>
</dbReference>
<accession>A0A9W8RXS9</accession>
<dbReference type="InterPro" id="IPR036770">
    <property type="entry name" value="Ankyrin_rpt-contain_sf"/>
</dbReference>
<evidence type="ECO:0008006" key="4">
    <source>
        <dbReference type="Google" id="ProtNLM"/>
    </source>
</evidence>
<dbReference type="EMBL" id="JAOQAZ010000013">
    <property type="protein sequence ID" value="KAJ4260446.1"/>
    <property type="molecule type" value="Genomic_DNA"/>
</dbReference>
<sequence>MPFEVLSQQDGKSLSIGWADDDSPLYGDYEIQAELKDESQLCFARLSSSFATEQITLDEYLDGVLGHLKKSMPAKHTFDAALDESQAEHYVTALLACDIFAGSVKALMWSKDFVPLEDTEWQCLRNLAALAWEYDDTDEFQSKAREQKLNASNLPPEASDLLLVICYCMRHVKLFEFLIGSLPAPDRSSFDHFSGTEVKSRISSDSKGYQHSPKGPQNVAIEAQLMTLLLKSNRLHDPIKHELTRSLQSLGQDAVSEKSSLDTWSLNYSSPVLHEFHHALASRDLVPSLSKIGDFLENCPGLDVAERFFTNFTGDMISNSPTFYRSHSGSLLVPIVETRKIDDRLRVDIMRLALKEIKGLDVDAHIDRPWLADLRSFGRPDQPEDMFNPLMAAAWRGDKEMAQVLIDHGADVGYKDILSRHYAGGVARKNGQDGFADWFDDLCKAKGIVELL</sequence>
<evidence type="ECO:0000313" key="3">
    <source>
        <dbReference type="Proteomes" id="UP001152049"/>
    </source>
</evidence>
<dbReference type="OrthoDB" id="194358at2759"/>
<proteinExistence type="predicted"/>
<dbReference type="AlphaFoldDB" id="A0A9W8RXS9"/>
<dbReference type="SUPFAM" id="SSF48403">
    <property type="entry name" value="Ankyrin repeat"/>
    <property type="match status" value="1"/>
</dbReference>
<name>A0A9W8RXS9_9HYPO</name>
<organism evidence="2 3">
    <name type="scientific">Fusarium torreyae</name>
    <dbReference type="NCBI Taxonomy" id="1237075"/>
    <lineage>
        <taxon>Eukaryota</taxon>
        <taxon>Fungi</taxon>
        <taxon>Dikarya</taxon>
        <taxon>Ascomycota</taxon>
        <taxon>Pezizomycotina</taxon>
        <taxon>Sordariomycetes</taxon>
        <taxon>Hypocreomycetidae</taxon>
        <taxon>Hypocreales</taxon>
        <taxon>Nectriaceae</taxon>
        <taxon>Fusarium</taxon>
    </lineage>
</organism>